<dbReference type="PIRSF" id="PIRSF004848">
    <property type="entry name" value="YBL036c_PLPDEIII"/>
    <property type="match status" value="1"/>
</dbReference>
<dbReference type="PANTHER" id="PTHR10146">
    <property type="entry name" value="PROLINE SYNTHETASE CO-TRANSCRIBED BACTERIAL HOMOLOG PROTEIN"/>
    <property type="match status" value="1"/>
</dbReference>
<name>A0AAW8TZT7_9ENTE</name>
<keyword evidence="1 2" id="KW-0663">Pyridoxal phosphate</keyword>
<reference evidence="6" key="1">
    <citation type="submission" date="2023-03" db="EMBL/GenBank/DDBJ databases">
        <authorList>
            <person name="Shen W."/>
            <person name="Cai J."/>
        </authorList>
    </citation>
    <scope>NUCLEOTIDE SEQUENCE</scope>
    <source>
        <strain evidence="6">B226-2</strain>
    </source>
</reference>
<dbReference type="HAMAP" id="MF_02087">
    <property type="entry name" value="PLP_homeostasis"/>
    <property type="match status" value="1"/>
</dbReference>
<evidence type="ECO:0000256" key="1">
    <source>
        <dbReference type="ARBA" id="ARBA00022898"/>
    </source>
</evidence>
<feature type="domain" description="Alanine racemase N-terminal" evidence="5">
    <location>
        <begin position="38"/>
        <end position="222"/>
    </location>
</feature>
<dbReference type="GO" id="GO:0030170">
    <property type="term" value="F:pyridoxal phosphate binding"/>
    <property type="evidence" value="ECO:0007669"/>
    <property type="project" value="UniProtKB-UniRule"/>
</dbReference>
<dbReference type="NCBIfam" id="TIGR00044">
    <property type="entry name" value="YggS family pyridoxal phosphate-dependent enzyme"/>
    <property type="match status" value="1"/>
</dbReference>
<dbReference type="CDD" id="cd00635">
    <property type="entry name" value="PLPDE_III_YBL036c_like"/>
    <property type="match status" value="1"/>
</dbReference>
<evidence type="ECO:0000256" key="2">
    <source>
        <dbReference type="HAMAP-Rule" id="MF_02087"/>
    </source>
</evidence>
<comment type="function">
    <text evidence="2">Pyridoxal 5'-phosphate (PLP)-binding protein, which is involved in PLP homeostasis.</text>
</comment>
<dbReference type="EMBL" id="JARQBJ010000001">
    <property type="protein sequence ID" value="MDT2809243.1"/>
    <property type="molecule type" value="Genomic_DNA"/>
</dbReference>
<comment type="cofactor">
    <cofactor evidence="3">
        <name>pyridoxal 5'-phosphate</name>
        <dbReference type="ChEBI" id="CHEBI:597326"/>
    </cofactor>
</comment>
<protein>
    <recommendedName>
        <fullName evidence="2">Pyridoxal phosphate homeostasis protein</fullName>
        <shortName evidence="2">PLP homeostasis protein</shortName>
    </recommendedName>
</protein>
<evidence type="ECO:0000259" key="5">
    <source>
        <dbReference type="Pfam" id="PF01168"/>
    </source>
</evidence>
<proteinExistence type="inferred from homology"/>
<dbReference type="InterPro" id="IPR011078">
    <property type="entry name" value="PyrdxlP_homeostasis"/>
</dbReference>
<dbReference type="InterPro" id="IPR029066">
    <property type="entry name" value="PLP-binding_barrel"/>
</dbReference>
<evidence type="ECO:0000256" key="4">
    <source>
        <dbReference type="RuleBase" id="RU004514"/>
    </source>
</evidence>
<dbReference type="SUPFAM" id="SSF51419">
    <property type="entry name" value="PLP-binding barrel"/>
    <property type="match status" value="1"/>
</dbReference>
<feature type="modified residue" description="N6-(pyridoxal phosphate)lysine" evidence="2 3">
    <location>
        <position position="34"/>
    </location>
</feature>
<organism evidence="6 7">
    <name type="scientific">Enterococcus asini</name>
    <dbReference type="NCBI Taxonomy" id="57732"/>
    <lineage>
        <taxon>Bacteria</taxon>
        <taxon>Bacillati</taxon>
        <taxon>Bacillota</taxon>
        <taxon>Bacilli</taxon>
        <taxon>Lactobacillales</taxon>
        <taxon>Enterococcaceae</taxon>
        <taxon>Enterococcus</taxon>
    </lineage>
</organism>
<dbReference type="InterPro" id="IPR001608">
    <property type="entry name" value="Ala_racemase_N"/>
</dbReference>
<evidence type="ECO:0000256" key="3">
    <source>
        <dbReference type="PIRSR" id="PIRSR004848-1"/>
    </source>
</evidence>
<evidence type="ECO:0000313" key="6">
    <source>
        <dbReference type="EMBL" id="MDT2809243.1"/>
    </source>
</evidence>
<sequence length="225" mass="24933">MISENLREVRQEIQKSCALVARPTASVTLVGVTKYASLEQTKELINAGVRHLGENRADKFLLKKQALADFPDLTWHFIGNLQRRKVKSIVDEIDYLHSLDNLSLAGEIQKRAHKELKCFVEVNVSGEESKQGIPVAEVEDFIAALAGYDKIKVVGLMTMAPFASTAAEQRDVFTQLALLRDQIQSKALSWAPCHELSMGMSNDYPVAIEAGATFVRVGSALFQEE</sequence>
<evidence type="ECO:0000313" key="7">
    <source>
        <dbReference type="Proteomes" id="UP001256711"/>
    </source>
</evidence>
<accession>A0AAW8TZT7</accession>
<comment type="similarity">
    <text evidence="2 4">Belongs to the pyridoxal phosphate-binding protein YggS/PROSC family.</text>
</comment>
<dbReference type="PANTHER" id="PTHR10146:SF14">
    <property type="entry name" value="PYRIDOXAL PHOSPHATE HOMEOSTASIS PROTEIN"/>
    <property type="match status" value="1"/>
</dbReference>
<dbReference type="Pfam" id="PF01168">
    <property type="entry name" value="Ala_racemase_N"/>
    <property type="match status" value="1"/>
</dbReference>
<comment type="caution">
    <text evidence="6">The sequence shown here is derived from an EMBL/GenBank/DDBJ whole genome shotgun (WGS) entry which is preliminary data.</text>
</comment>
<dbReference type="AlphaFoldDB" id="A0AAW8TZT7"/>
<gene>
    <name evidence="6" type="ORF">P7H43_01885</name>
</gene>
<dbReference type="Proteomes" id="UP001256711">
    <property type="component" value="Unassembled WGS sequence"/>
</dbReference>
<dbReference type="PROSITE" id="PS01211">
    <property type="entry name" value="UPF0001"/>
    <property type="match status" value="1"/>
</dbReference>
<dbReference type="RefSeq" id="WP_311834942.1">
    <property type="nucleotide sequence ID" value="NZ_JARQBJ010000001.1"/>
</dbReference>
<dbReference type="FunFam" id="3.20.20.10:FF:000011">
    <property type="entry name" value="Pyridoxal phosphate homeostasis protein"/>
    <property type="match status" value="1"/>
</dbReference>
<dbReference type="Gene3D" id="3.20.20.10">
    <property type="entry name" value="Alanine racemase"/>
    <property type="match status" value="1"/>
</dbReference>